<dbReference type="AlphaFoldDB" id="A0A0R3S1A0"/>
<dbReference type="PANTHER" id="PTHR31128">
    <property type="entry name" value="PROTEIN CBR-CLEC-135-RELATED"/>
    <property type="match status" value="1"/>
</dbReference>
<protein>
    <submittedName>
        <fullName evidence="2">SH2 domain-containing protein</fullName>
    </submittedName>
</protein>
<dbReference type="PANTHER" id="PTHR31128:SF9">
    <property type="entry name" value="DUF3444 DOMAIN-CONTAINING PROTEIN-RELATED"/>
    <property type="match status" value="1"/>
</dbReference>
<keyword evidence="1" id="KW-1185">Reference proteome</keyword>
<organism evidence="1 2">
    <name type="scientific">Elaeophora elaphi</name>
    <dbReference type="NCBI Taxonomy" id="1147741"/>
    <lineage>
        <taxon>Eukaryota</taxon>
        <taxon>Metazoa</taxon>
        <taxon>Ecdysozoa</taxon>
        <taxon>Nematoda</taxon>
        <taxon>Chromadorea</taxon>
        <taxon>Rhabditida</taxon>
        <taxon>Spirurina</taxon>
        <taxon>Spiruromorpha</taxon>
        <taxon>Filarioidea</taxon>
        <taxon>Onchocercidae</taxon>
        <taxon>Elaeophora</taxon>
    </lineage>
</organism>
<evidence type="ECO:0000313" key="2">
    <source>
        <dbReference type="WBParaSite" id="EEL_0000843501-mRNA-1"/>
    </source>
</evidence>
<sequence length="267" mass="31138">MVKDNLMNEWRKQRKVTISPSEIGQRPLYDSSIDSDDYEPSAEPAVFPDESIICCKHGIKCSEYYNQKFDAKKISSLWPISELYDQISQPRNWKTSTFQSLFGQKSLRKNNGNIPEMFPVNASKLEILHRSTNLLIIFLVFRFYIGQKPRSASISLTEVAQNFYLYHELPEDGSNLDNLKQCAPLYIVFINNDLEYRHLPVQECFINGKRRFFVECGERNIVPFKKLEHLIQHYANTLAYIDSCGRRTRFPDNPVNESIHKLTISNK</sequence>
<accession>A0A0R3S1A0</accession>
<proteinExistence type="predicted"/>
<name>A0A0R3S1A0_9BILA</name>
<evidence type="ECO:0000313" key="1">
    <source>
        <dbReference type="Proteomes" id="UP000050640"/>
    </source>
</evidence>
<reference evidence="2" key="1">
    <citation type="submission" date="2017-02" db="UniProtKB">
        <authorList>
            <consortium name="WormBaseParasite"/>
        </authorList>
    </citation>
    <scope>IDENTIFICATION</scope>
</reference>
<dbReference type="WBParaSite" id="EEL_0000843501-mRNA-1">
    <property type="protein sequence ID" value="EEL_0000843501-mRNA-1"/>
    <property type="gene ID" value="EEL_0000843501"/>
</dbReference>
<dbReference type="Proteomes" id="UP000050640">
    <property type="component" value="Unplaced"/>
</dbReference>